<dbReference type="Pfam" id="PF11863">
    <property type="entry name" value="DUF3383"/>
    <property type="match status" value="1"/>
</dbReference>
<accession>A0ABY6HBE8</accession>
<name>A0ABY6HBE8_9FIRM</name>
<evidence type="ECO:0000313" key="2">
    <source>
        <dbReference type="Proteomes" id="UP001163550"/>
    </source>
</evidence>
<reference evidence="1" key="1">
    <citation type="submission" date="2021-11" db="EMBL/GenBank/DDBJ databases">
        <title>Isoprene-degrading acetogen.</title>
        <authorList>
            <person name="Yang Y."/>
            <person name="Jin H."/>
            <person name="Yan J."/>
        </authorList>
    </citation>
    <scope>NUCLEOTIDE SEQUENCE</scope>
    <source>
        <strain evidence="1">Berkeley</strain>
    </source>
</reference>
<gene>
    <name evidence="1" type="ORF">LNN31_13595</name>
</gene>
<dbReference type="EMBL" id="CP087994">
    <property type="protein sequence ID" value="UYO61810.1"/>
    <property type="molecule type" value="Genomic_DNA"/>
</dbReference>
<organism evidence="1 2">
    <name type="scientific">Acetobacterium wieringae</name>
    <dbReference type="NCBI Taxonomy" id="52694"/>
    <lineage>
        <taxon>Bacteria</taxon>
        <taxon>Bacillati</taxon>
        <taxon>Bacillota</taxon>
        <taxon>Clostridia</taxon>
        <taxon>Eubacteriales</taxon>
        <taxon>Eubacteriaceae</taxon>
        <taxon>Acetobacterium</taxon>
    </lineage>
</organism>
<dbReference type="InterPro" id="IPR021808">
    <property type="entry name" value="DUF3383"/>
</dbReference>
<dbReference type="RefSeq" id="WP_263992604.1">
    <property type="nucleotide sequence ID" value="NZ_CP087994.1"/>
</dbReference>
<keyword evidence="2" id="KW-1185">Reference proteome</keyword>
<protein>
    <submittedName>
        <fullName evidence="1">DUF3383 domain-containing protein</fullName>
    </submittedName>
</protein>
<dbReference type="Proteomes" id="UP001163550">
    <property type="component" value="Chromosome"/>
</dbReference>
<evidence type="ECO:0000313" key="1">
    <source>
        <dbReference type="EMBL" id="UYO61810.1"/>
    </source>
</evidence>
<proteinExistence type="predicted"/>
<sequence length="330" mass="36473">MSRLNNYLVNITLDTTPEVREEFGGILLFETDTDKELKTYANLAAVLVDFATSTETYKIAAKIFAQTPAPSKIMVIGDASATPTEITTKLDMIVNENWFALVCTDNANATIAALSEWCQLKDKVYAVTTQDLTQFGIIDDENTFMAYHSSADAYLAESVLSYMLANDIGSVDPIMKTFPNIPESTITDPQLATLHATNGCTYIKDHGALRLTESKTASGEYFDIVLGKYWIKYTMEQKMYDLSSETKKIGYSNVGISQLIGIVTEVLTIAARQGIVLIDDDGNPVFSYTYKKREEVTQADRATRTYKDLSWTADLEGSIHNATINGKLSA</sequence>